<name>A0ABT4AFI9_9BACT</name>
<dbReference type="Gene3D" id="3.30.2010.20">
    <property type="match status" value="1"/>
</dbReference>
<dbReference type="SUPFAM" id="SSF55486">
    <property type="entry name" value="Metalloproteases ('zincins'), catalytic domain"/>
    <property type="match status" value="1"/>
</dbReference>
<gene>
    <name evidence="1" type="ORF">OV287_39040</name>
</gene>
<sequence>MIEMSRQRFEERVSKALDDIPPTLAKAMSNVVILVEDIPPEPTLLGRYEGVALESAGYRGARNSSAFRDR</sequence>
<protein>
    <submittedName>
        <fullName evidence="1">Uncharacterized protein</fullName>
    </submittedName>
</protein>
<dbReference type="Proteomes" id="UP001207654">
    <property type="component" value="Unassembled WGS sequence"/>
</dbReference>
<accession>A0ABT4AFI9</accession>
<keyword evidence="2" id="KW-1185">Reference proteome</keyword>
<reference evidence="1 2" key="1">
    <citation type="submission" date="2022-11" db="EMBL/GenBank/DDBJ databases">
        <title>Minimal conservation of predation-associated metabolite biosynthetic gene clusters underscores biosynthetic potential of Myxococcota including descriptions for ten novel species: Archangium lansinium sp. nov., Myxococcus landrumus sp. nov., Nannocystis bai.</title>
        <authorList>
            <person name="Ahearne A."/>
            <person name="Stevens C."/>
            <person name="Phillips K."/>
        </authorList>
    </citation>
    <scope>NUCLEOTIDE SEQUENCE [LARGE SCALE GENOMIC DNA]</scope>
    <source>
        <strain evidence="1 2">MIWBW</strain>
    </source>
</reference>
<organism evidence="1 2">
    <name type="scientific">Archangium lansingense</name>
    <dbReference type="NCBI Taxonomy" id="2995310"/>
    <lineage>
        <taxon>Bacteria</taxon>
        <taxon>Pseudomonadati</taxon>
        <taxon>Myxococcota</taxon>
        <taxon>Myxococcia</taxon>
        <taxon>Myxococcales</taxon>
        <taxon>Cystobacterineae</taxon>
        <taxon>Archangiaceae</taxon>
        <taxon>Archangium</taxon>
    </lineage>
</organism>
<dbReference type="InterPro" id="IPR038555">
    <property type="entry name" value="Zincin_1_sf"/>
</dbReference>
<dbReference type="EMBL" id="JAPNKA010000001">
    <property type="protein sequence ID" value="MCY1080461.1"/>
    <property type="molecule type" value="Genomic_DNA"/>
</dbReference>
<evidence type="ECO:0000313" key="1">
    <source>
        <dbReference type="EMBL" id="MCY1080461.1"/>
    </source>
</evidence>
<evidence type="ECO:0000313" key="2">
    <source>
        <dbReference type="Proteomes" id="UP001207654"/>
    </source>
</evidence>
<comment type="caution">
    <text evidence="1">The sequence shown here is derived from an EMBL/GenBank/DDBJ whole genome shotgun (WGS) entry which is preliminary data.</text>
</comment>
<proteinExistence type="predicted"/>